<dbReference type="EMBL" id="REGN01003902">
    <property type="protein sequence ID" value="RNA20199.1"/>
    <property type="molecule type" value="Genomic_DNA"/>
</dbReference>
<dbReference type="GO" id="GO:0052861">
    <property type="term" value="F:endo-1,3(4)-beta-glucanase activity"/>
    <property type="evidence" value="ECO:0007669"/>
    <property type="project" value="UniProtKB-EC"/>
</dbReference>
<accession>A0A3M7R9P4</accession>
<dbReference type="InterPro" id="IPR003609">
    <property type="entry name" value="Pan_app"/>
</dbReference>
<dbReference type="Proteomes" id="UP000276133">
    <property type="component" value="Unassembled WGS sequence"/>
</dbReference>
<sequence>MLLFSIPILLFGLVVAQNGIHWQGDWAFNCDFNKNDLTNARVPGSQCSNKCSQTPGCTHFVWTTYNGGTCWMKKGSVSKSNAYFVSDKSQVCGVLANSNNQPPVSSSGSIESLKGQLLWSDEFDSISNFMNNWNQETGGHGWGNNELQYYTNNNHNTEINSG</sequence>
<evidence type="ECO:0000313" key="3">
    <source>
        <dbReference type="EMBL" id="RNA20199.1"/>
    </source>
</evidence>
<keyword evidence="4" id="KW-1185">Reference proteome</keyword>
<dbReference type="Gene3D" id="2.60.120.200">
    <property type="match status" value="1"/>
</dbReference>
<evidence type="ECO:0000313" key="4">
    <source>
        <dbReference type="Proteomes" id="UP000276133"/>
    </source>
</evidence>
<evidence type="ECO:0000256" key="1">
    <source>
        <dbReference type="SAM" id="SignalP"/>
    </source>
</evidence>
<dbReference type="InterPro" id="IPR013320">
    <property type="entry name" value="ConA-like_dom_sf"/>
</dbReference>
<dbReference type="Pfam" id="PF14295">
    <property type="entry name" value="PAN_4"/>
    <property type="match status" value="1"/>
</dbReference>
<keyword evidence="3" id="KW-0378">Hydrolase</keyword>
<feature type="chain" id="PRO_5018194036" evidence="1">
    <location>
        <begin position="17"/>
        <end position="162"/>
    </location>
</feature>
<name>A0A3M7R9P4_BRAPC</name>
<feature type="non-terminal residue" evidence="3">
    <location>
        <position position="162"/>
    </location>
</feature>
<keyword evidence="1" id="KW-0732">Signal</keyword>
<proteinExistence type="predicted"/>
<keyword evidence="3" id="KW-0326">Glycosidase</keyword>
<dbReference type="SUPFAM" id="SSF49899">
    <property type="entry name" value="Concanavalin A-like lectins/glucanases"/>
    <property type="match status" value="1"/>
</dbReference>
<evidence type="ECO:0000259" key="2">
    <source>
        <dbReference type="Pfam" id="PF14295"/>
    </source>
</evidence>
<dbReference type="STRING" id="10195.A0A3M7R9P4"/>
<dbReference type="OrthoDB" id="10056288at2759"/>
<feature type="signal peptide" evidence="1">
    <location>
        <begin position="1"/>
        <end position="16"/>
    </location>
</feature>
<dbReference type="AlphaFoldDB" id="A0A3M7R9P4"/>
<feature type="domain" description="Apple" evidence="2">
    <location>
        <begin position="31"/>
        <end position="73"/>
    </location>
</feature>
<protein>
    <submittedName>
        <fullName evidence="3">Glycosyl hydrolase family 16</fullName>
        <ecNumber evidence="3">3.2.1.6</ecNumber>
    </submittedName>
</protein>
<gene>
    <name evidence="3" type="ORF">BpHYR1_020772</name>
</gene>
<dbReference type="EC" id="3.2.1.6" evidence="3"/>
<reference evidence="3 4" key="1">
    <citation type="journal article" date="2018" name="Sci. Rep.">
        <title>Genomic signatures of local adaptation to the degree of environmental predictability in rotifers.</title>
        <authorList>
            <person name="Franch-Gras L."/>
            <person name="Hahn C."/>
            <person name="Garcia-Roger E.M."/>
            <person name="Carmona M.J."/>
            <person name="Serra M."/>
            <person name="Gomez A."/>
        </authorList>
    </citation>
    <scope>NUCLEOTIDE SEQUENCE [LARGE SCALE GENOMIC DNA]</scope>
    <source>
        <strain evidence="3">HYR1</strain>
    </source>
</reference>
<organism evidence="3 4">
    <name type="scientific">Brachionus plicatilis</name>
    <name type="common">Marine rotifer</name>
    <name type="synonym">Brachionus muelleri</name>
    <dbReference type="NCBI Taxonomy" id="10195"/>
    <lineage>
        <taxon>Eukaryota</taxon>
        <taxon>Metazoa</taxon>
        <taxon>Spiralia</taxon>
        <taxon>Gnathifera</taxon>
        <taxon>Rotifera</taxon>
        <taxon>Eurotatoria</taxon>
        <taxon>Monogononta</taxon>
        <taxon>Pseudotrocha</taxon>
        <taxon>Ploima</taxon>
        <taxon>Brachionidae</taxon>
        <taxon>Brachionus</taxon>
    </lineage>
</organism>
<dbReference type="Gene3D" id="3.50.4.10">
    <property type="entry name" value="Hepatocyte Growth Factor"/>
    <property type="match status" value="1"/>
</dbReference>
<comment type="caution">
    <text evidence="3">The sequence shown here is derived from an EMBL/GenBank/DDBJ whole genome shotgun (WGS) entry which is preliminary data.</text>
</comment>